<dbReference type="NCBIfam" id="TIGR00066">
    <property type="entry name" value="g_glut_trans"/>
    <property type="match status" value="1"/>
</dbReference>
<keyword evidence="9" id="KW-0812">Transmembrane</keyword>
<evidence type="ECO:0008006" key="12">
    <source>
        <dbReference type="Google" id="ProtNLM"/>
    </source>
</evidence>
<feature type="binding site" evidence="7">
    <location>
        <position position="164"/>
    </location>
    <ligand>
        <name>L-glutamate</name>
        <dbReference type="ChEBI" id="CHEBI:29985"/>
    </ligand>
</feature>
<dbReference type="Gene3D" id="1.10.246.130">
    <property type="match status" value="1"/>
</dbReference>
<evidence type="ECO:0000256" key="7">
    <source>
        <dbReference type="PIRSR" id="PIRSR600101-2"/>
    </source>
</evidence>
<dbReference type="FunFam" id="3.60.20.40:FF:000006">
    <property type="entry name" value="Protein CBG05566"/>
    <property type="match status" value="1"/>
</dbReference>
<feature type="non-terminal residue" evidence="10">
    <location>
        <position position="1"/>
    </location>
</feature>
<feature type="binding site" evidence="7">
    <location>
        <begin position="516"/>
        <end position="517"/>
    </location>
    <ligand>
        <name>L-glutamate</name>
        <dbReference type="ChEBI" id="CHEBI:29985"/>
    </ligand>
</feature>
<organism evidence="10 11">
    <name type="scientific">Pristionchus fissidentatus</name>
    <dbReference type="NCBI Taxonomy" id="1538716"/>
    <lineage>
        <taxon>Eukaryota</taxon>
        <taxon>Metazoa</taxon>
        <taxon>Ecdysozoa</taxon>
        <taxon>Nematoda</taxon>
        <taxon>Chromadorea</taxon>
        <taxon>Rhabditida</taxon>
        <taxon>Rhabditina</taxon>
        <taxon>Diplogasteromorpha</taxon>
        <taxon>Diplogasteroidea</taxon>
        <taxon>Neodiplogasteridae</taxon>
        <taxon>Pristionchus</taxon>
    </lineage>
</organism>
<sequence>VFSPVERAGINENMSPNEDNLPPAEGPYDEDYPILPRDEESKHGKWYAMLISFGLVVICLLLTTVCFAALYFHLSSDNNRIPNWPNPSISPLGKYAKAGVAADNEYCSEIGRNALLQGGNAVDAAIAALFCIGVMDSHSAGIGGGHFMTIYNATTNKCHVIDARETAPAAAEENMFKDKWDDSQIGWRAIAIPGELHGLWTEFTKFGSGKVTWKSLIDPTVTLMKEGYPTSHALANALASKRDHILKEPTMNGFVNPKTGDVYKPGQQIRTRQAFVETLEKLASSTDPIDLFYKGEMAKKFVEEFKANGGLITAEDLAGYRSIIRDDDEVITVSLQRGRHICGPPPPAGAAVAMGILNALDGYKYDMKSFDDIATMYHHFIESSKFAYASRSRLGDMAFVDNATDIARNMTTPEWAQWVRSLITDVTHPDSYYGGTFEAPAVDHGTTHISVIDKFGNAVSVTSTINLLMGSIRASNSTGILWNDEMDDFSLPGHPNYFGFPPSPANFIKPGKRPMSSMSPLVIFDKDDRQQLMAVGGAGGSTIISGVAGVALHALWLNANVKQAVDAPRLHNQLQPNVTQYESNFPTDYIENLAARGHIMEKTDNLTVVTAVERAMDKQIYANSDFRKGDESGPAGY</sequence>
<keyword evidence="9" id="KW-1133">Transmembrane helix</keyword>
<keyword evidence="5" id="KW-0012">Acyltransferase</keyword>
<name>A0AAV5WE11_9BILA</name>
<evidence type="ECO:0000256" key="8">
    <source>
        <dbReference type="SAM" id="MobiDB-lite"/>
    </source>
</evidence>
<evidence type="ECO:0000313" key="11">
    <source>
        <dbReference type="Proteomes" id="UP001432322"/>
    </source>
</evidence>
<evidence type="ECO:0000256" key="2">
    <source>
        <dbReference type="ARBA" id="ARBA00022679"/>
    </source>
</evidence>
<keyword evidence="11" id="KW-1185">Reference proteome</keyword>
<dbReference type="PANTHER" id="PTHR11686:SF69">
    <property type="entry name" value="GAMMA-GLUTAMYLTRANSPEPTIDASE 1"/>
    <property type="match status" value="1"/>
</dbReference>
<dbReference type="InterPro" id="IPR029055">
    <property type="entry name" value="Ntn_hydrolases_N"/>
</dbReference>
<evidence type="ECO:0000256" key="9">
    <source>
        <dbReference type="SAM" id="Phobius"/>
    </source>
</evidence>
<dbReference type="EMBL" id="BTSY01000005">
    <property type="protein sequence ID" value="GMT28167.1"/>
    <property type="molecule type" value="Genomic_DNA"/>
</dbReference>
<dbReference type="GO" id="GO:0006751">
    <property type="term" value="P:glutathione catabolic process"/>
    <property type="evidence" value="ECO:0007669"/>
    <property type="project" value="InterPro"/>
</dbReference>
<feature type="active site" description="Nucleophile" evidence="6">
    <location>
        <position position="446"/>
    </location>
</feature>
<keyword evidence="9" id="KW-0472">Membrane</keyword>
<dbReference type="GO" id="GO:0016746">
    <property type="term" value="F:acyltransferase activity"/>
    <property type="evidence" value="ECO:0007669"/>
    <property type="project" value="UniProtKB-KW"/>
</dbReference>
<dbReference type="GO" id="GO:0005886">
    <property type="term" value="C:plasma membrane"/>
    <property type="evidence" value="ECO:0007669"/>
    <property type="project" value="TreeGrafter"/>
</dbReference>
<dbReference type="InterPro" id="IPR000101">
    <property type="entry name" value="GGT_peptidase"/>
</dbReference>
<feature type="binding site" evidence="7">
    <location>
        <begin position="464"/>
        <end position="466"/>
    </location>
    <ligand>
        <name>L-glutamate</name>
        <dbReference type="ChEBI" id="CHEBI:29985"/>
    </ligand>
</feature>
<evidence type="ECO:0000256" key="5">
    <source>
        <dbReference type="ARBA" id="ARBA00023315"/>
    </source>
</evidence>
<reference evidence="10" key="1">
    <citation type="submission" date="2023-10" db="EMBL/GenBank/DDBJ databases">
        <title>Genome assembly of Pristionchus species.</title>
        <authorList>
            <person name="Yoshida K."/>
            <person name="Sommer R.J."/>
        </authorList>
    </citation>
    <scope>NUCLEOTIDE SEQUENCE</scope>
    <source>
        <strain evidence="10">RS5133</strain>
    </source>
</reference>
<gene>
    <name evidence="10" type="ORF">PFISCL1PPCAC_19464</name>
</gene>
<dbReference type="Gene3D" id="3.60.20.40">
    <property type="match status" value="1"/>
</dbReference>
<proteinExistence type="predicted"/>
<feature type="binding site" evidence="7">
    <location>
        <position position="540"/>
    </location>
    <ligand>
        <name>L-glutamate</name>
        <dbReference type="ChEBI" id="CHEBI:29985"/>
    </ligand>
</feature>
<feature type="region of interest" description="Disordered" evidence="8">
    <location>
        <begin position="8"/>
        <end position="35"/>
    </location>
</feature>
<dbReference type="GO" id="GO:0006508">
    <property type="term" value="P:proteolysis"/>
    <property type="evidence" value="ECO:0007669"/>
    <property type="project" value="UniProtKB-KW"/>
</dbReference>
<keyword evidence="1" id="KW-0645">Protease</keyword>
<feature type="binding site" evidence="7">
    <location>
        <position position="488"/>
    </location>
    <ligand>
        <name>L-glutamate</name>
        <dbReference type="ChEBI" id="CHEBI:29985"/>
    </ligand>
</feature>
<accession>A0AAV5WE11</accession>
<evidence type="ECO:0000256" key="1">
    <source>
        <dbReference type="ARBA" id="ARBA00022670"/>
    </source>
</evidence>
<dbReference type="InterPro" id="IPR043137">
    <property type="entry name" value="GGT_ssub_C"/>
</dbReference>
<dbReference type="Proteomes" id="UP001432322">
    <property type="component" value="Unassembled WGS sequence"/>
</dbReference>
<evidence type="ECO:0000256" key="4">
    <source>
        <dbReference type="ARBA" id="ARBA00023180"/>
    </source>
</evidence>
<dbReference type="Pfam" id="PF01019">
    <property type="entry name" value="G_glu_transpept"/>
    <property type="match status" value="1"/>
</dbReference>
<dbReference type="PANTHER" id="PTHR11686">
    <property type="entry name" value="GAMMA GLUTAMYL TRANSPEPTIDASE"/>
    <property type="match status" value="1"/>
</dbReference>
<comment type="caution">
    <text evidence="10">The sequence shown here is derived from an EMBL/GenBank/DDBJ whole genome shotgun (WGS) entry which is preliminary data.</text>
</comment>
<protein>
    <recommendedName>
        <fullName evidence="12">Gamma-glutamyltransferase</fullName>
    </recommendedName>
</protein>
<dbReference type="SUPFAM" id="SSF56235">
    <property type="entry name" value="N-terminal nucleophile aminohydrolases (Ntn hydrolases)"/>
    <property type="match status" value="1"/>
</dbReference>
<keyword evidence="2" id="KW-0808">Transferase</keyword>
<keyword evidence="4" id="KW-0325">Glycoprotein</keyword>
<dbReference type="FunFam" id="1.10.246.130:FF:000005">
    <property type="entry name" value="Gamma-glutamyltranspeptidase 1, putative"/>
    <property type="match status" value="1"/>
</dbReference>
<keyword evidence="3" id="KW-0378">Hydrolase</keyword>
<evidence type="ECO:0000313" key="10">
    <source>
        <dbReference type="EMBL" id="GMT28167.1"/>
    </source>
</evidence>
<dbReference type="InterPro" id="IPR043138">
    <property type="entry name" value="GGT_lsub"/>
</dbReference>
<evidence type="ECO:0000256" key="3">
    <source>
        <dbReference type="ARBA" id="ARBA00022801"/>
    </source>
</evidence>
<feature type="transmembrane region" description="Helical" evidence="9">
    <location>
        <begin position="46"/>
        <end position="72"/>
    </location>
</feature>
<evidence type="ECO:0000256" key="6">
    <source>
        <dbReference type="PIRSR" id="PIRSR600101-1"/>
    </source>
</evidence>
<dbReference type="GO" id="GO:0036374">
    <property type="term" value="F:glutathione hydrolase activity"/>
    <property type="evidence" value="ECO:0007669"/>
    <property type="project" value="InterPro"/>
</dbReference>
<dbReference type="PRINTS" id="PR01210">
    <property type="entry name" value="GGTRANSPTASE"/>
</dbReference>
<dbReference type="AlphaFoldDB" id="A0AAV5WE11"/>